<dbReference type="EMBL" id="MU001633">
    <property type="protein sequence ID" value="KAF2485326.1"/>
    <property type="molecule type" value="Genomic_DNA"/>
</dbReference>
<protein>
    <recommendedName>
        <fullName evidence="4">DUF4536 domain-containing protein</fullName>
    </recommendedName>
</protein>
<dbReference type="PANTHER" id="PTHR28048:SF1">
    <property type="entry name" value="ACR195WP"/>
    <property type="match status" value="1"/>
</dbReference>
<keyword evidence="1" id="KW-1133">Transmembrane helix</keyword>
<dbReference type="Proteomes" id="UP000799767">
    <property type="component" value="Unassembled WGS sequence"/>
</dbReference>
<dbReference type="InterPro" id="IPR053092">
    <property type="entry name" value="Mitochondrial_unc_protein"/>
</dbReference>
<feature type="transmembrane region" description="Helical" evidence="1">
    <location>
        <begin position="96"/>
        <end position="114"/>
    </location>
</feature>
<reference evidence="2" key="1">
    <citation type="journal article" date="2020" name="Stud. Mycol.">
        <title>101 Dothideomycetes genomes: a test case for predicting lifestyles and emergence of pathogens.</title>
        <authorList>
            <person name="Haridas S."/>
            <person name="Albert R."/>
            <person name="Binder M."/>
            <person name="Bloem J."/>
            <person name="Labutti K."/>
            <person name="Salamov A."/>
            <person name="Andreopoulos B."/>
            <person name="Baker S."/>
            <person name="Barry K."/>
            <person name="Bills G."/>
            <person name="Bluhm B."/>
            <person name="Cannon C."/>
            <person name="Castanera R."/>
            <person name="Culley D."/>
            <person name="Daum C."/>
            <person name="Ezra D."/>
            <person name="Gonzalez J."/>
            <person name="Henrissat B."/>
            <person name="Kuo A."/>
            <person name="Liang C."/>
            <person name="Lipzen A."/>
            <person name="Lutzoni F."/>
            <person name="Magnuson J."/>
            <person name="Mondo S."/>
            <person name="Nolan M."/>
            <person name="Ohm R."/>
            <person name="Pangilinan J."/>
            <person name="Park H.-J."/>
            <person name="Ramirez L."/>
            <person name="Alfaro M."/>
            <person name="Sun H."/>
            <person name="Tritt A."/>
            <person name="Yoshinaga Y."/>
            <person name="Zwiers L.-H."/>
            <person name="Turgeon B."/>
            <person name="Goodwin S."/>
            <person name="Spatafora J."/>
            <person name="Crous P."/>
            <person name="Grigoriev I."/>
        </authorList>
    </citation>
    <scope>NUCLEOTIDE SEQUENCE</scope>
    <source>
        <strain evidence="2">CBS 113389</strain>
    </source>
</reference>
<keyword evidence="1" id="KW-0812">Transmembrane</keyword>
<keyword evidence="1" id="KW-0472">Membrane</keyword>
<gene>
    <name evidence="2" type="ORF">BDY17DRAFT_293373</name>
</gene>
<name>A0A6A6Q008_9PEZI</name>
<sequence>MSQTSELDKLNSIDDVLSQQRAEYEDCTPCRLLGMPPALAPQPIPPNLTLPLQSAGSAAFTGLGIYTYHSGRQQLIAREKEILRSGTKYGLAARRMSLLGLSAMLVGAGVYRLVN</sequence>
<accession>A0A6A6Q008</accession>
<evidence type="ECO:0008006" key="4">
    <source>
        <dbReference type="Google" id="ProtNLM"/>
    </source>
</evidence>
<evidence type="ECO:0000313" key="2">
    <source>
        <dbReference type="EMBL" id="KAF2485326.1"/>
    </source>
</evidence>
<dbReference type="GeneID" id="54473975"/>
<dbReference type="AlphaFoldDB" id="A0A6A6Q008"/>
<dbReference type="PANTHER" id="PTHR28048">
    <property type="entry name" value="ACR195WP"/>
    <property type="match status" value="1"/>
</dbReference>
<dbReference type="RefSeq" id="XP_033591895.1">
    <property type="nucleotide sequence ID" value="XM_033732973.1"/>
</dbReference>
<dbReference type="OrthoDB" id="6604875at2759"/>
<evidence type="ECO:0000313" key="3">
    <source>
        <dbReference type="Proteomes" id="UP000799767"/>
    </source>
</evidence>
<proteinExistence type="predicted"/>
<organism evidence="2 3">
    <name type="scientific">Neohortaea acidophila</name>
    <dbReference type="NCBI Taxonomy" id="245834"/>
    <lineage>
        <taxon>Eukaryota</taxon>
        <taxon>Fungi</taxon>
        <taxon>Dikarya</taxon>
        <taxon>Ascomycota</taxon>
        <taxon>Pezizomycotina</taxon>
        <taxon>Dothideomycetes</taxon>
        <taxon>Dothideomycetidae</taxon>
        <taxon>Mycosphaerellales</taxon>
        <taxon>Teratosphaeriaceae</taxon>
        <taxon>Neohortaea</taxon>
    </lineage>
</organism>
<evidence type="ECO:0000256" key="1">
    <source>
        <dbReference type="SAM" id="Phobius"/>
    </source>
</evidence>
<keyword evidence="3" id="KW-1185">Reference proteome</keyword>